<gene>
    <name evidence="1" type="ORF">GCM10011348_04610</name>
</gene>
<evidence type="ECO:0000313" key="1">
    <source>
        <dbReference type="EMBL" id="GGO76724.1"/>
    </source>
</evidence>
<accession>A0A917Z6V2</accession>
<reference evidence="1 2" key="1">
    <citation type="journal article" date="2014" name="Int. J. Syst. Evol. Microbiol.">
        <title>Complete genome sequence of Corynebacterium casei LMG S-19264T (=DSM 44701T), isolated from a smear-ripened cheese.</title>
        <authorList>
            <consortium name="US DOE Joint Genome Institute (JGI-PGF)"/>
            <person name="Walter F."/>
            <person name="Albersmeier A."/>
            <person name="Kalinowski J."/>
            <person name="Ruckert C."/>
        </authorList>
    </citation>
    <scope>NUCLEOTIDE SEQUENCE [LARGE SCALE GENOMIC DNA]</scope>
    <source>
        <strain evidence="1 2">CGMCC 1.7286</strain>
    </source>
</reference>
<sequence length="138" mass="15777">MNTDILKAIAAIKQSVLSDWEKLQSSAQKHEYDYVQGAQQRVERVLNETLTKLYDVYGVKYVVLETFMQLDGLLTMELSDILPVRGEYEHLCFHELLHILLVTYIMDELVAIGEDRGYFSADDNGFAQAGIKAGQRHH</sequence>
<dbReference type="Proteomes" id="UP000599578">
    <property type="component" value="Unassembled WGS sequence"/>
</dbReference>
<name>A0A917Z6V2_9GAMM</name>
<organism evidence="1 2">
    <name type="scientific">Marinobacterium nitratireducens</name>
    <dbReference type="NCBI Taxonomy" id="518897"/>
    <lineage>
        <taxon>Bacteria</taxon>
        <taxon>Pseudomonadati</taxon>
        <taxon>Pseudomonadota</taxon>
        <taxon>Gammaproteobacteria</taxon>
        <taxon>Oceanospirillales</taxon>
        <taxon>Oceanospirillaceae</taxon>
        <taxon>Marinobacterium</taxon>
    </lineage>
</organism>
<dbReference type="RefSeq" id="WP_188857839.1">
    <property type="nucleotide sequence ID" value="NZ_BMLT01000001.1"/>
</dbReference>
<dbReference type="AlphaFoldDB" id="A0A917Z6V2"/>
<protein>
    <submittedName>
        <fullName evidence="1">Uncharacterized protein</fullName>
    </submittedName>
</protein>
<evidence type="ECO:0000313" key="2">
    <source>
        <dbReference type="Proteomes" id="UP000599578"/>
    </source>
</evidence>
<dbReference type="EMBL" id="BMLT01000001">
    <property type="protein sequence ID" value="GGO76724.1"/>
    <property type="molecule type" value="Genomic_DNA"/>
</dbReference>
<comment type="caution">
    <text evidence="1">The sequence shown here is derived from an EMBL/GenBank/DDBJ whole genome shotgun (WGS) entry which is preliminary data.</text>
</comment>
<proteinExistence type="predicted"/>
<keyword evidence="2" id="KW-1185">Reference proteome</keyword>